<comment type="caution">
    <text evidence="1">The sequence shown here is derived from an EMBL/GenBank/DDBJ whole genome shotgun (WGS) entry which is preliminary data.</text>
</comment>
<proteinExistence type="predicted"/>
<dbReference type="AlphaFoldDB" id="A0A9K3PK61"/>
<dbReference type="Proteomes" id="UP000693970">
    <property type="component" value="Unassembled WGS sequence"/>
</dbReference>
<evidence type="ECO:0000313" key="2">
    <source>
        <dbReference type="Proteomes" id="UP000693970"/>
    </source>
</evidence>
<reference evidence="1" key="1">
    <citation type="journal article" date="2021" name="Sci. Rep.">
        <title>Diploid genomic architecture of Nitzschia inconspicua, an elite biomass production diatom.</title>
        <authorList>
            <person name="Oliver A."/>
            <person name="Podell S."/>
            <person name="Pinowska A."/>
            <person name="Traller J.C."/>
            <person name="Smith S.R."/>
            <person name="McClure R."/>
            <person name="Beliaev A."/>
            <person name="Bohutskyi P."/>
            <person name="Hill E.A."/>
            <person name="Rabines A."/>
            <person name="Zheng H."/>
            <person name="Allen L.Z."/>
            <person name="Kuo A."/>
            <person name="Grigoriev I.V."/>
            <person name="Allen A.E."/>
            <person name="Hazlebeck D."/>
            <person name="Allen E.E."/>
        </authorList>
    </citation>
    <scope>NUCLEOTIDE SEQUENCE</scope>
    <source>
        <strain evidence="1">Hildebrandi</strain>
    </source>
</reference>
<protein>
    <submittedName>
        <fullName evidence="1">Uncharacterized protein</fullName>
    </submittedName>
</protein>
<name>A0A9K3PK61_9STRA</name>
<keyword evidence="2" id="KW-1185">Reference proteome</keyword>
<dbReference type="OrthoDB" id="44397at2759"/>
<evidence type="ECO:0000313" key="1">
    <source>
        <dbReference type="EMBL" id="KAG7350727.1"/>
    </source>
</evidence>
<dbReference type="EMBL" id="JAGRRH010000018">
    <property type="protein sequence ID" value="KAG7350727.1"/>
    <property type="molecule type" value="Genomic_DNA"/>
</dbReference>
<gene>
    <name evidence="1" type="ORF">IV203_010087</name>
</gene>
<reference evidence="1" key="2">
    <citation type="submission" date="2021-04" db="EMBL/GenBank/DDBJ databases">
        <authorList>
            <person name="Podell S."/>
        </authorList>
    </citation>
    <scope>NUCLEOTIDE SEQUENCE</scope>
    <source>
        <strain evidence="1">Hildebrandi</strain>
    </source>
</reference>
<organism evidence="1 2">
    <name type="scientific">Nitzschia inconspicua</name>
    <dbReference type="NCBI Taxonomy" id="303405"/>
    <lineage>
        <taxon>Eukaryota</taxon>
        <taxon>Sar</taxon>
        <taxon>Stramenopiles</taxon>
        <taxon>Ochrophyta</taxon>
        <taxon>Bacillariophyta</taxon>
        <taxon>Bacillariophyceae</taxon>
        <taxon>Bacillariophycidae</taxon>
        <taxon>Bacillariales</taxon>
        <taxon>Bacillariaceae</taxon>
        <taxon>Nitzschia</taxon>
    </lineage>
</organism>
<accession>A0A9K3PK61</accession>
<sequence length="111" mass="12797">MLSQASRRTLQSLSRNNRVVVAANRRSMMAFADKAKLREKVEEDRYMKEQEEAWKEKLRALKQQEETSRDAAHHAEVVDPVKKDIEKLLAETGDKVSDAGLENLAKFRLDL</sequence>